<name>A0A838B2F7_9HYPH</name>
<dbReference type="AlphaFoldDB" id="A0A838B2F7"/>
<dbReference type="Gene3D" id="3.40.50.150">
    <property type="entry name" value="Vaccinia Virus protein VP39"/>
    <property type="match status" value="1"/>
</dbReference>
<evidence type="ECO:0000256" key="1">
    <source>
        <dbReference type="PROSITE-ProRule" id="PRU00339"/>
    </source>
</evidence>
<feature type="repeat" description="TPR" evidence="1">
    <location>
        <begin position="47"/>
        <end position="80"/>
    </location>
</feature>
<dbReference type="InterPro" id="IPR019734">
    <property type="entry name" value="TPR_rpt"/>
</dbReference>
<dbReference type="Pfam" id="PF08241">
    <property type="entry name" value="Methyltransf_11"/>
    <property type="match status" value="1"/>
</dbReference>
<keyword evidence="4" id="KW-1185">Reference proteome</keyword>
<keyword evidence="3" id="KW-0489">Methyltransferase</keyword>
<dbReference type="GO" id="GO:0032259">
    <property type="term" value="P:methylation"/>
    <property type="evidence" value="ECO:0007669"/>
    <property type="project" value="UniProtKB-KW"/>
</dbReference>
<dbReference type="GO" id="GO:0008757">
    <property type="term" value="F:S-adenosylmethionine-dependent methyltransferase activity"/>
    <property type="evidence" value="ECO:0007669"/>
    <property type="project" value="InterPro"/>
</dbReference>
<dbReference type="Proteomes" id="UP000558284">
    <property type="component" value="Unassembled WGS sequence"/>
</dbReference>
<evidence type="ECO:0000313" key="3">
    <source>
        <dbReference type="EMBL" id="MBA1139680.1"/>
    </source>
</evidence>
<keyword evidence="3" id="KW-0808">Transferase</keyword>
<dbReference type="Gene3D" id="1.25.40.10">
    <property type="entry name" value="Tetratricopeptide repeat domain"/>
    <property type="match status" value="1"/>
</dbReference>
<dbReference type="PANTHER" id="PTHR43861:SF1">
    <property type="entry name" value="TRANS-ACONITATE 2-METHYLTRANSFERASE"/>
    <property type="match status" value="1"/>
</dbReference>
<dbReference type="PANTHER" id="PTHR43861">
    <property type="entry name" value="TRANS-ACONITATE 2-METHYLTRANSFERASE-RELATED"/>
    <property type="match status" value="1"/>
</dbReference>
<dbReference type="SUPFAM" id="SSF53335">
    <property type="entry name" value="S-adenosyl-L-methionine-dependent methyltransferases"/>
    <property type="match status" value="1"/>
</dbReference>
<comment type="caution">
    <text evidence="3">The sequence shown here is derived from an EMBL/GenBank/DDBJ whole genome shotgun (WGS) entry which is preliminary data.</text>
</comment>
<dbReference type="SUPFAM" id="SSF48452">
    <property type="entry name" value="TPR-like"/>
    <property type="match status" value="1"/>
</dbReference>
<dbReference type="PROSITE" id="PS50005">
    <property type="entry name" value="TPR"/>
    <property type="match status" value="1"/>
</dbReference>
<organism evidence="3 4">
    <name type="scientific">Mesorhizobium neociceri</name>
    <dbReference type="NCBI Taxonomy" id="1307853"/>
    <lineage>
        <taxon>Bacteria</taxon>
        <taxon>Pseudomonadati</taxon>
        <taxon>Pseudomonadota</taxon>
        <taxon>Alphaproteobacteria</taxon>
        <taxon>Hyphomicrobiales</taxon>
        <taxon>Phyllobacteriaceae</taxon>
        <taxon>Mesorhizobium</taxon>
    </lineage>
</organism>
<dbReference type="InterPro" id="IPR011990">
    <property type="entry name" value="TPR-like_helical_dom_sf"/>
</dbReference>
<gene>
    <name evidence="3" type="ORF">H0241_05355</name>
</gene>
<protein>
    <submittedName>
        <fullName evidence="3">Methyltransferase domain-containing protein</fullName>
    </submittedName>
</protein>
<evidence type="ECO:0000313" key="4">
    <source>
        <dbReference type="Proteomes" id="UP000558284"/>
    </source>
</evidence>
<sequence length="309" mass="32949">MQPLKTSSGDLTTDRRADYAEMLFGSGDPAAAAELLLGALELAPQWAAGWFRLGEMQETTARLDLAAQAWAMALKLDPADRLGAALKLQLIGKGPAAAAPPSAFVETLFDHYAESFEGELVDKLGYRLPEFLDRVIRTARPGRFSLALDLGCGTGLMGERLRPIADRLEGYDISAAMLKKARAKGVYDLLAKADLQHFAYAGPKADLVLAADVFIYVGALDGVVKTVAGILAGNGLFAFSVETPAEGEAAGEAGFALRPSRRYAHSQAYVEQVLTANGLSVLSMQPIIIRWDRRQPVDGLAVLAKLSSG</sequence>
<dbReference type="InterPro" id="IPR013216">
    <property type="entry name" value="Methyltransf_11"/>
</dbReference>
<dbReference type="RefSeq" id="WP_181056371.1">
    <property type="nucleotide sequence ID" value="NZ_JACDTY010000002.1"/>
</dbReference>
<reference evidence="3 4" key="1">
    <citation type="submission" date="2020-07" db="EMBL/GenBank/DDBJ databases">
        <title>Definition of the novel symbiovar canariense within Mesorhizobium novociceri, a new species of genus Mesorhizobium nodulating Cicer canariense in the Caldera de Taburiente National Park (La Palma, Canary Islands).</title>
        <authorList>
            <person name="Leon-Barrios M."/>
            <person name="Perez-Yepez J."/>
            <person name="Flores-Felix J.D."/>
            <person name="Ramirez-Baena M.H."/>
            <person name="Pulido-Suarez L."/>
            <person name="Igual J.M."/>
            <person name="Velazquez E."/>
            <person name="Peix A."/>
        </authorList>
    </citation>
    <scope>NUCLEOTIDE SEQUENCE [LARGE SCALE GENOMIC DNA]</scope>
    <source>
        <strain evidence="3 4">CCANP35</strain>
    </source>
</reference>
<dbReference type="InterPro" id="IPR029063">
    <property type="entry name" value="SAM-dependent_MTases_sf"/>
</dbReference>
<dbReference type="EMBL" id="JACDTY010000002">
    <property type="protein sequence ID" value="MBA1139680.1"/>
    <property type="molecule type" value="Genomic_DNA"/>
</dbReference>
<feature type="domain" description="Methyltransferase type 11" evidence="2">
    <location>
        <begin position="148"/>
        <end position="239"/>
    </location>
</feature>
<accession>A0A838B2F7</accession>
<keyword evidence="1" id="KW-0802">TPR repeat</keyword>
<proteinExistence type="predicted"/>
<evidence type="ECO:0000259" key="2">
    <source>
        <dbReference type="Pfam" id="PF08241"/>
    </source>
</evidence>
<dbReference type="CDD" id="cd02440">
    <property type="entry name" value="AdoMet_MTases"/>
    <property type="match status" value="1"/>
</dbReference>